<comment type="caution">
    <text evidence="1">The sequence shown here is derived from an EMBL/GenBank/DDBJ whole genome shotgun (WGS) entry which is preliminary data.</text>
</comment>
<evidence type="ECO:0000313" key="1">
    <source>
        <dbReference type="EMBL" id="GAH88062.1"/>
    </source>
</evidence>
<accession>X1J274</accession>
<dbReference type="Gene3D" id="2.130.10.10">
    <property type="entry name" value="YVTN repeat-like/Quinoprotein amine dehydrogenase"/>
    <property type="match status" value="1"/>
</dbReference>
<dbReference type="EMBL" id="BARU01037452">
    <property type="protein sequence ID" value="GAH88062.1"/>
    <property type="molecule type" value="Genomic_DNA"/>
</dbReference>
<dbReference type="AlphaFoldDB" id="X1J274"/>
<dbReference type="InterPro" id="IPR015943">
    <property type="entry name" value="WD40/YVTN_repeat-like_dom_sf"/>
</dbReference>
<proteinExistence type="predicted"/>
<protein>
    <recommendedName>
        <fullName evidence="2">Anaphase-promoting complex subunit 4 WD40 domain-containing protein</fullName>
    </recommendedName>
</protein>
<dbReference type="Pfam" id="PF07676">
    <property type="entry name" value="PD40"/>
    <property type="match status" value="1"/>
</dbReference>
<dbReference type="SUPFAM" id="SSF50960">
    <property type="entry name" value="TolB, C-terminal domain"/>
    <property type="match status" value="1"/>
</dbReference>
<gene>
    <name evidence="1" type="ORF">S03H2_58357</name>
</gene>
<name>X1J274_9ZZZZ</name>
<reference evidence="1" key="1">
    <citation type="journal article" date="2014" name="Front. Microbiol.">
        <title>High frequency of phylogenetically diverse reductive dehalogenase-homologous genes in deep subseafloor sedimentary metagenomes.</title>
        <authorList>
            <person name="Kawai M."/>
            <person name="Futagami T."/>
            <person name="Toyoda A."/>
            <person name="Takaki Y."/>
            <person name="Nishi S."/>
            <person name="Hori S."/>
            <person name="Arai W."/>
            <person name="Tsubouchi T."/>
            <person name="Morono Y."/>
            <person name="Uchiyama I."/>
            <person name="Ito T."/>
            <person name="Fujiyama A."/>
            <person name="Inagaki F."/>
            <person name="Takami H."/>
        </authorList>
    </citation>
    <scope>NUCLEOTIDE SEQUENCE</scope>
    <source>
        <strain evidence="1">Expedition CK06-06</strain>
    </source>
</reference>
<organism evidence="1">
    <name type="scientific">marine sediment metagenome</name>
    <dbReference type="NCBI Taxonomy" id="412755"/>
    <lineage>
        <taxon>unclassified sequences</taxon>
        <taxon>metagenomes</taxon>
        <taxon>ecological metagenomes</taxon>
    </lineage>
</organism>
<sequence length="236" mass="26040">ESPHYEEVLFYAEWSPDGSQIVGTTWEEGNVEIYDAITLEKLSSFTVEKGPLVQARWSPDGKRIATTGLSGEAAIRDASTGEVLLQLFPDNFSEQTMGITWTRDGEEVIISGLGIGYRFDASTGEELMQYIGFNDISALIILSPDEQLVYFMVSDGTARVYEVATGVELLVYELGGWVNGSLSPDGTRLLLTSTLGEIGIYPTWSTVEELTTYAKECCVKYELSPEEREQFGLPSN</sequence>
<evidence type="ECO:0008006" key="2">
    <source>
        <dbReference type="Google" id="ProtNLM"/>
    </source>
</evidence>
<dbReference type="InterPro" id="IPR011659">
    <property type="entry name" value="WD40"/>
</dbReference>
<feature type="non-terminal residue" evidence="1">
    <location>
        <position position="1"/>
    </location>
</feature>